<dbReference type="Pfam" id="PF08628">
    <property type="entry name" value="Nexin_C"/>
    <property type="match status" value="1"/>
</dbReference>
<dbReference type="SUPFAM" id="SSF64268">
    <property type="entry name" value="PX domain"/>
    <property type="match status" value="1"/>
</dbReference>
<feature type="domain" description="PXA" evidence="6">
    <location>
        <begin position="102"/>
        <end position="285"/>
    </location>
</feature>
<dbReference type="Pfam" id="PF02194">
    <property type="entry name" value="PXA"/>
    <property type="match status" value="1"/>
</dbReference>
<dbReference type="InterPro" id="IPR003114">
    <property type="entry name" value="Phox_assoc"/>
</dbReference>
<evidence type="ECO:0000256" key="2">
    <source>
        <dbReference type="ARBA" id="ARBA00022490"/>
    </source>
</evidence>
<reference evidence="8" key="1">
    <citation type="journal article" date="2019" name="Curr. Biol.">
        <title>Genome Sequence of Striga asiatica Provides Insight into the Evolution of Plant Parasitism.</title>
        <authorList>
            <person name="Yoshida S."/>
            <person name="Kim S."/>
            <person name="Wafula E.K."/>
            <person name="Tanskanen J."/>
            <person name="Kim Y.M."/>
            <person name="Honaas L."/>
            <person name="Yang Z."/>
            <person name="Spallek T."/>
            <person name="Conn C.E."/>
            <person name="Ichihashi Y."/>
            <person name="Cheong K."/>
            <person name="Cui S."/>
            <person name="Der J.P."/>
            <person name="Gundlach H."/>
            <person name="Jiao Y."/>
            <person name="Hori C."/>
            <person name="Ishida J.K."/>
            <person name="Kasahara H."/>
            <person name="Kiba T."/>
            <person name="Kim M.S."/>
            <person name="Koo N."/>
            <person name="Laohavisit A."/>
            <person name="Lee Y.H."/>
            <person name="Lumba S."/>
            <person name="McCourt P."/>
            <person name="Mortimer J.C."/>
            <person name="Mutuku J.M."/>
            <person name="Nomura T."/>
            <person name="Sasaki-Sekimoto Y."/>
            <person name="Seto Y."/>
            <person name="Wang Y."/>
            <person name="Wakatake T."/>
            <person name="Sakakibara H."/>
            <person name="Demura T."/>
            <person name="Yamaguchi S."/>
            <person name="Yoneyama K."/>
            <person name="Manabe R.I."/>
            <person name="Nelson D.C."/>
            <person name="Schulman A.H."/>
            <person name="Timko M.P."/>
            <person name="dePamphilis C.W."/>
            <person name="Choi D."/>
            <person name="Shirasu K."/>
        </authorList>
    </citation>
    <scope>NUCLEOTIDE SEQUENCE [LARGE SCALE GENOMIC DNA]</scope>
    <source>
        <strain evidence="8">cv. UVA1</strain>
    </source>
</reference>
<dbReference type="InterPro" id="IPR001683">
    <property type="entry name" value="PX_dom"/>
</dbReference>
<comment type="caution">
    <text evidence="7">The sequence shown here is derived from an EMBL/GenBank/DDBJ whole genome shotgun (WGS) entry which is preliminary data.</text>
</comment>
<gene>
    <name evidence="7" type="ORF">STAS_27723</name>
</gene>
<feature type="domain" description="PX" evidence="5">
    <location>
        <begin position="599"/>
        <end position="711"/>
    </location>
</feature>
<feature type="region of interest" description="Disordered" evidence="3">
    <location>
        <begin position="437"/>
        <end position="486"/>
    </location>
</feature>
<dbReference type="GO" id="GO:0016020">
    <property type="term" value="C:membrane"/>
    <property type="evidence" value="ECO:0007669"/>
    <property type="project" value="UniProtKB-ARBA"/>
</dbReference>
<evidence type="ECO:0000256" key="4">
    <source>
        <dbReference type="SAM" id="Phobius"/>
    </source>
</evidence>
<feature type="compositionally biased region" description="Low complexity" evidence="3">
    <location>
        <begin position="465"/>
        <end position="475"/>
    </location>
</feature>
<dbReference type="Proteomes" id="UP000325081">
    <property type="component" value="Unassembled WGS sequence"/>
</dbReference>
<keyword evidence="2" id="KW-0963">Cytoplasm</keyword>
<feature type="transmembrane region" description="Helical" evidence="4">
    <location>
        <begin position="36"/>
        <end position="54"/>
    </location>
</feature>
<evidence type="ECO:0000259" key="5">
    <source>
        <dbReference type="PROSITE" id="PS50195"/>
    </source>
</evidence>
<evidence type="ECO:0000313" key="7">
    <source>
        <dbReference type="EMBL" id="GER50415.1"/>
    </source>
</evidence>
<organism evidence="7 8">
    <name type="scientific">Striga asiatica</name>
    <name type="common">Asiatic witchweed</name>
    <name type="synonym">Buchnera asiatica</name>
    <dbReference type="NCBI Taxonomy" id="4170"/>
    <lineage>
        <taxon>Eukaryota</taxon>
        <taxon>Viridiplantae</taxon>
        <taxon>Streptophyta</taxon>
        <taxon>Embryophyta</taxon>
        <taxon>Tracheophyta</taxon>
        <taxon>Spermatophyta</taxon>
        <taxon>Magnoliopsida</taxon>
        <taxon>eudicotyledons</taxon>
        <taxon>Gunneridae</taxon>
        <taxon>Pentapetalae</taxon>
        <taxon>asterids</taxon>
        <taxon>lamiids</taxon>
        <taxon>Lamiales</taxon>
        <taxon>Orobanchaceae</taxon>
        <taxon>Buchnereae</taxon>
        <taxon>Striga</taxon>
    </lineage>
</organism>
<keyword evidence="4" id="KW-0472">Membrane</keyword>
<dbReference type="PROSITE" id="PS51207">
    <property type="entry name" value="PXA"/>
    <property type="match status" value="1"/>
</dbReference>
<feature type="compositionally biased region" description="Polar residues" evidence="3">
    <location>
        <begin position="307"/>
        <end position="319"/>
    </location>
</feature>
<dbReference type="AlphaFoldDB" id="A0A5A7QYD0"/>
<dbReference type="GO" id="GO:0005768">
    <property type="term" value="C:endosome"/>
    <property type="evidence" value="ECO:0007669"/>
    <property type="project" value="UniProtKB-ARBA"/>
</dbReference>
<keyword evidence="4" id="KW-1133">Transmembrane helix</keyword>
<evidence type="ECO:0000259" key="6">
    <source>
        <dbReference type="PROSITE" id="PS51207"/>
    </source>
</evidence>
<dbReference type="Gene3D" id="3.30.1520.10">
    <property type="entry name" value="Phox-like domain"/>
    <property type="match status" value="1"/>
</dbReference>
<dbReference type="Pfam" id="PF00787">
    <property type="entry name" value="PX"/>
    <property type="match status" value="1"/>
</dbReference>
<evidence type="ECO:0000313" key="8">
    <source>
        <dbReference type="Proteomes" id="UP000325081"/>
    </source>
</evidence>
<dbReference type="InterPro" id="IPR051837">
    <property type="entry name" value="SortingNexin/PXDomain-PKLike"/>
</dbReference>
<dbReference type="GO" id="GO:0035091">
    <property type="term" value="F:phosphatidylinositol binding"/>
    <property type="evidence" value="ECO:0007669"/>
    <property type="project" value="InterPro"/>
</dbReference>
<dbReference type="SMART" id="SM00313">
    <property type="entry name" value="PXA"/>
    <property type="match status" value="1"/>
</dbReference>
<feature type="region of interest" description="Disordered" evidence="3">
    <location>
        <begin position="292"/>
        <end position="332"/>
    </location>
</feature>
<sequence>MDSIQDLIEEAKLRTVWWILCIFSVSYFLTHTSKSMLMNIPIAILFVGGLRILLNEVEFRWKVRNNRPMSYLSHLEKKQLSVNDSRLTTLPAPPKWKRKIDSPVVEAAIEDFVNKLLHDFVIDLWYSDITPDKEAPELIHGIVMDVLGEVSARVKELNLVDLLTRDVVDLIGDHLDLFRRNQAAIGVDVMGTLSCEERDERLKHHLMASKELHPALISPECEYKVLQRLMGGLLAVVLRPREAQCPLVRCIARELLTCLVMQPVMNFASPEYINELIEYIILAYNDEGGTDATDNFSNVEGRKRQQQTDSGEHGQNSESNLKKNAPSNNQGTDLSLVQSEYKRKKQELGDSGDLLTGTMLDENMHTGHAEWVKVFEAATQRRTEVLMPENLENMWAIGRNYKKKLQKKGAPGHHAPEVTGLANSTFATKDLVTEAAKRKPQTYDRVEDKVFMQLPPRPQQDTRPSDLSTDSLSSSQELNKDVFPKDKSSSLHELDISCESKNRLKRSNSTSDLKIQPNLGNMLVSKSSTPIINEYYSADVDKLNMQNISSGSNMVLRHEGMHIPKLRCRSCFMAQNSHFLFNTYSSIICFLMIIYPLAGYSGLQVVGAYFEKLGSKSFAVYSIAVTGADNTTWFVKRRYRNFERLHRHLKDIPNYTLHLPPKRIFSSSTEDAFVHQRCIQLDKYLQELLSIANVAEQHEVWDFLSASSKNYAFGKSPSVMRTLAVNVDDAMDDIVRQFKGVSDGLMWKVGGSPSSSFGQTSSVVPKSLSWNTDDINKLALRPSTSESLNSFSDNDDGDKDVGHGEQEVEAVTRASGLHSDYELSSKGFPTRVVKHDEDVGNFVSEEIASSRSKSELNSMSRYPEQNLSLSYVPQEDPSAVPPEWTPPNLSVPVLNLVDNVFQLKRRGWLRRQVFWISKQILQLVMEDAIDDWLLRQIQWLRRDDVIAQGIRWVQDVLWPGGTFFLRLRAQNQQSGCEESQQTRKSGGTRLPQPGSFEQQLEAARRASDVKKMIFNGAPTTLVSLIGNKQYRRCARDIYYFLQSTVCLKQLGYGILELVLISIFPELRDVVMDIHEKNEW</sequence>
<evidence type="ECO:0000256" key="3">
    <source>
        <dbReference type="SAM" id="MobiDB-lite"/>
    </source>
</evidence>
<feature type="compositionally biased region" description="Basic and acidic residues" evidence="3">
    <location>
        <begin position="437"/>
        <end position="450"/>
    </location>
</feature>
<dbReference type="PANTHER" id="PTHR22999">
    <property type="entry name" value="PX SERINE/THREONINE KINASE PXK"/>
    <property type="match status" value="1"/>
</dbReference>
<name>A0A5A7QYD0_STRAF</name>
<evidence type="ECO:0000256" key="1">
    <source>
        <dbReference type="ARBA" id="ARBA00004496"/>
    </source>
</evidence>
<comment type="subcellular location">
    <subcellularLocation>
        <location evidence="1">Cytoplasm</location>
    </subcellularLocation>
</comment>
<dbReference type="EMBL" id="BKCP01009181">
    <property type="protein sequence ID" value="GER50415.1"/>
    <property type="molecule type" value="Genomic_DNA"/>
</dbReference>
<dbReference type="PROSITE" id="PS50195">
    <property type="entry name" value="PX"/>
    <property type="match status" value="1"/>
</dbReference>
<accession>A0A5A7QYD0</accession>
<dbReference type="OrthoDB" id="120967at2759"/>
<dbReference type="SMART" id="SM00312">
    <property type="entry name" value="PX"/>
    <property type="match status" value="1"/>
</dbReference>
<feature type="transmembrane region" description="Helical" evidence="4">
    <location>
        <begin position="579"/>
        <end position="598"/>
    </location>
</feature>
<proteinExistence type="predicted"/>
<feature type="transmembrane region" description="Helical" evidence="4">
    <location>
        <begin position="12"/>
        <end position="30"/>
    </location>
</feature>
<keyword evidence="8" id="KW-1185">Reference proteome</keyword>
<protein>
    <submittedName>
        <fullName evidence="7">Phox-associated domain</fullName>
    </submittedName>
</protein>
<dbReference type="InterPro" id="IPR036871">
    <property type="entry name" value="PX_dom_sf"/>
</dbReference>
<dbReference type="InterPro" id="IPR013937">
    <property type="entry name" value="Sorting_nexin_C"/>
</dbReference>
<keyword evidence="4" id="KW-0812">Transmembrane</keyword>
<dbReference type="PANTHER" id="PTHR22999:SF23">
    <property type="entry name" value="SORTING NEXIN-16"/>
    <property type="match status" value="1"/>
</dbReference>